<keyword evidence="14" id="KW-0687">Ribonucleoprotein</keyword>
<dbReference type="Gene3D" id="3.40.50.1820">
    <property type="entry name" value="alpha/beta hydrolase"/>
    <property type="match status" value="1"/>
</dbReference>
<keyword evidence="8" id="KW-0809">Transit peptide</keyword>
<dbReference type="PANTHER" id="PTHR31846:SF19">
    <property type="entry name" value="CRM-DOMAIN CONTAINING FACTOR CFM3A, CHLOROPLASTIC_MITOCHONDRIAL"/>
    <property type="match status" value="1"/>
</dbReference>
<feature type="domain" description="CRM" evidence="19">
    <location>
        <begin position="648"/>
        <end position="748"/>
    </location>
</feature>
<evidence type="ECO:0000256" key="16">
    <source>
        <dbReference type="SAM" id="Coils"/>
    </source>
</evidence>
<dbReference type="GO" id="GO:0000373">
    <property type="term" value="P:Group II intron splicing"/>
    <property type="evidence" value="ECO:0007669"/>
    <property type="project" value="UniProtKB-ARBA"/>
</dbReference>
<feature type="coiled-coil region" evidence="16">
    <location>
        <begin position="603"/>
        <end position="637"/>
    </location>
</feature>
<keyword evidence="10" id="KW-0238">DNA-binding</keyword>
<dbReference type="FunFam" id="3.30.110.60:FF:000002">
    <property type="entry name" value="CRS2-associated factor 1, chloroplastic"/>
    <property type="match status" value="2"/>
</dbReference>
<dbReference type="InterPro" id="IPR001890">
    <property type="entry name" value="RNA-binding_CRM"/>
</dbReference>
<dbReference type="Gene3D" id="3.30.110.60">
    <property type="entry name" value="YhbY-like"/>
    <property type="match status" value="3"/>
</dbReference>
<dbReference type="GO" id="GO:0006397">
    <property type="term" value="P:mRNA processing"/>
    <property type="evidence" value="ECO:0007669"/>
    <property type="project" value="UniProtKB-KW"/>
</dbReference>
<dbReference type="InterPro" id="IPR029058">
    <property type="entry name" value="AB_hydrolase_fold"/>
</dbReference>
<feature type="domain" description="CRM" evidence="19">
    <location>
        <begin position="435"/>
        <end position="532"/>
    </location>
</feature>
<sequence>MTLVPSLQLYPTNLFDSFQRSLSKFNGPHIQFFRYGHGSSTPFNKHTFYATHSIISSPDQNPVRKSNFVGRNRSIYQYKPKRNLCTSSWIDKWNESHKRNRLKPPQAVLDYQSSESGNLSGSGNGGGSTMQKIVEKLTKFGYVDDSKEGKGEARERVIEKGSVEDIFYVEEGMLPNSRGGFSAESPLGIENVFGSDGKVRFPWEKPAEEEKQDEGSVRRKSRTSVAELTLPESELRRLRNLTFQKKHKTKIGGAGVTQAVVDMIHERWKTSEIVRLKVEGPPALNMKRMHEILERKTGGLVVWRSGTSLSLYRGVSYEVPSVQLNKRIYKKKEISSTSFPNVADKSLGDFVELASYGNVNTPQEKPESTSLEKKDTDQLPEVKYEDEVDKLLDSLGPRFKDWPGCDPLPVDADMLPGLVPGYEPPFRVLPYGVRSSLGLQEATSLRRLARVLPPHFALGRSRQLQGLAVAMAKLWERSLIAKIALKRGVQLTTSERMAEDIKRLTGGVLLSRNKDFLVFYRGKNFLSPEVTEALLERERLAKSLQDEEEQARLRASAMVIPNVEQAQHFGTAGTLAETLDADAKWGKMMDNHHKKKVMQEADILRHANLVRKLERKLAFAERKLMKAEQALSKVEECLKPSTLQADPDSITDEERFMFRKLGLRMKAFLLLGRRGVFDGTVENMHLHWKYRELVKIMVNAKSFEQVKKIALALEAESGGVLVSVDKVSKKFAIIVYRGKDYHRPSTLRPKNLLTKRKALARSIEIQRQEALLKHISMVQSKVDTLRSEIEQMDVVKERGDEVLYNKLDSSYPTDDDDDSEEEDVYLETYSTEDNGEDEGNYSTHDPHLETNFPYHIQNQASQTELEVPQQYLLFTAAALIPVWHSLGSLIISCVFLYNYSDFHFWQDFFTGFRGSPVDLTYSSNSHIYRGVVSKCRILHARYLATPWLASPHLQNLFLSFFGNTPDVTYQREIFRLSDGYTIALDWAAAASSHVLGGSFVPVDDSTTPIVVVLPGLTSDSDSAYIRHLAFNTAKMGWNVVISNHRGLGGVPITSDFIYNCGWTNDIREVCNHLHHKHPKAPLFLIGTSIGVLAEGEGLHQGSIQGDGANILVKYLGEDGSNVPFETVDTFYRCTSSAVYVCNVAVPLLCISALDDPICTRESIPWDECRDNVNVVLATTQHRGHLAFFEGFNASGIWWVSAVDEFFKVLNCSEYKHVKKKMKSTSGAELSLNFTTPRVAEDGIGVVVQLVKVAAFVKGVALAKREREREREREKKEMDRYILKALEGEFLWYDESAPVLLNQSAFVPYTNRPISNQLPNGVTKSMNVNKRMLQFLRKSWQPAAARNEAGEDGRERGFRHMINERMRREKQKQSYLALHSMLSAGTRNDKNLIVQMTAMNIQQLKRYEEELRKKNMELETLLVENEKERVKWTKIRLKVANPTSGIDSTLEVLKCLQHLGLKARNIRSNFSLEEFSAELEIESKIGAAEIEECVQETLYEAERKLHFPFPAGR</sequence>
<proteinExistence type="predicted"/>
<dbReference type="InterPro" id="IPR045278">
    <property type="entry name" value="CRS1/CFM2/CFM3"/>
</dbReference>
<dbReference type="SUPFAM" id="SSF53474">
    <property type="entry name" value="alpha/beta-Hydrolases"/>
    <property type="match status" value="1"/>
</dbReference>
<dbReference type="InterPro" id="IPR011598">
    <property type="entry name" value="bHLH_dom"/>
</dbReference>
<dbReference type="InterPro" id="IPR035920">
    <property type="entry name" value="YhbY-like_sf"/>
</dbReference>
<evidence type="ECO:0000256" key="7">
    <source>
        <dbReference type="ARBA" id="ARBA00022884"/>
    </source>
</evidence>
<dbReference type="EMBL" id="RDQH01000339">
    <property type="protein sequence ID" value="RXH78254.1"/>
    <property type="molecule type" value="Genomic_DNA"/>
</dbReference>
<evidence type="ECO:0000256" key="14">
    <source>
        <dbReference type="ARBA" id="ARBA00023274"/>
    </source>
</evidence>
<dbReference type="FunFam" id="3.30.110.60:FF:000003">
    <property type="entry name" value="CRM-domain containing factor CFM3B, chloroplastic"/>
    <property type="match status" value="1"/>
</dbReference>
<keyword evidence="9" id="KW-0805">Transcription regulation</keyword>
<keyword evidence="12" id="KW-0508">mRNA splicing</keyword>
<dbReference type="PANTHER" id="PTHR31846">
    <property type="entry name" value="CRS1 / YHBY (CRM) DOMAIN-CONTAINING PROTEIN"/>
    <property type="match status" value="1"/>
</dbReference>
<evidence type="ECO:0000256" key="12">
    <source>
        <dbReference type="ARBA" id="ARBA00023187"/>
    </source>
</evidence>
<name>A0A498I7U9_MALDO</name>
<dbReference type="GO" id="GO:0009507">
    <property type="term" value="C:chloroplast"/>
    <property type="evidence" value="ECO:0007669"/>
    <property type="project" value="UniProtKB-SubCell"/>
</dbReference>
<dbReference type="GO" id="GO:0005634">
    <property type="term" value="C:nucleus"/>
    <property type="evidence" value="ECO:0007669"/>
    <property type="project" value="UniProtKB-SubCell"/>
</dbReference>
<dbReference type="SUPFAM" id="SSF47459">
    <property type="entry name" value="HLH, helix-loop-helix DNA-binding domain"/>
    <property type="match status" value="1"/>
</dbReference>
<dbReference type="GO" id="GO:0046983">
    <property type="term" value="F:protein dimerization activity"/>
    <property type="evidence" value="ECO:0007669"/>
    <property type="project" value="InterPro"/>
</dbReference>
<evidence type="ECO:0000259" key="18">
    <source>
        <dbReference type="PROSITE" id="PS50888"/>
    </source>
</evidence>
<dbReference type="SMART" id="SM01103">
    <property type="entry name" value="CRS1_YhbY"/>
    <property type="match status" value="3"/>
</dbReference>
<evidence type="ECO:0000256" key="8">
    <source>
        <dbReference type="ARBA" id="ARBA00022946"/>
    </source>
</evidence>
<dbReference type="Pfam" id="PF01985">
    <property type="entry name" value="CRS1_YhbY"/>
    <property type="match status" value="3"/>
</dbReference>
<dbReference type="PROSITE" id="PS50888">
    <property type="entry name" value="BHLH"/>
    <property type="match status" value="1"/>
</dbReference>
<evidence type="ECO:0000259" key="19">
    <source>
        <dbReference type="PROSITE" id="PS51295"/>
    </source>
</evidence>
<dbReference type="CDD" id="cd11393">
    <property type="entry name" value="bHLH_AtbHLH_like"/>
    <property type="match status" value="1"/>
</dbReference>
<evidence type="ECO:0000256" key="15">
    <source>
        <dbReference type="PROSITE-ProRule" id="PRU00626"/>
    </source>
</evidence>
<evidence type="ECO:0000256" key="13">
    <source>
        <dbReference type="ARBA" id="ARBA00023242"/>
    </source>
</evidence>
<accession>A0A498I7U9</accession>
<dbReference type="SUPFAM" id="SSF75471">
    <property type="entry name" value="YhbY-like"/>
    <property type="match status" value="3"/>
</dbReference>
<evidence type="ECO:0000256" key="3">
    <source>
        <dbReference type="ARBA" id="ARBA00022528"/>
    </source>
</evidence>
<evidence type="ECO:0000256" key="17">
    <source>
        <dbReference type="SAM" id="MobiDB-lite"/>
    </source>
</evidence>
<comment type="caution">
    <text evidence="20">The sequence shown here is derived from an EMBL/GenBank/DDBJ whole genome shotgun (WGS) entry which is preliminary data.</text>
</comment>
<feature type="domain" description="CRM" evidence="19">
    <location>
        <begin position="228"/>
        <end position="324"/>
    </location>
</feature>
<comment type="subcellular location">
    <subcellularLocation>
        <location evidence="1">Nucleus</location>
    </subcellularLocation>
    <subcellularLocation>
        <location evidence="2">Plastid</location>
        <location evidence="2">Chloroplast</location>
    </subcellularLocation>
</comment>
<keyword evidence="4" id="KW-0934">Plastid</keyword>
<dbReference type="InterPro" id="IPR036638">
    <property type="entry name" value="HLH_DNA-bd_sf"/>
</dbReference>
<dbReference type="GO" id="GO:1990904">
    <property type="term" value="C:ribonucleoprotein complex"/>
    <property type="evidence" value="ECO:0007669"/>
    <property type="project" value="UniProtKB-KW"/>
</dbReference>
<evidence type="ECO:0000256" key="6">
    <source>
        <dbReference type="ARBA" id="ARBA00022737"/>
    </source>
</evidence>
<keyword evidence="11" id="KW-0804">Transcription</keyword>
<reference evidence="20 21" key="1">
    <citation type="submission" date="2018-10" db="EMBL/GenBank/DDBJ databases">
        <title>A high-quality apple genome assembly.</title>
        <authorList>
            <person name="Hu J."/>
        </authorList>
    </citation>
    <scope>NUCLEOTIDE SEQUENCE [LARGE SCALE GENOMIC DNA]</scope>
    <source>
        <strain evidence="21">cv. HFTH1</strain>
        <tissue evidence="20">Young leaf</tissue>
    </source>
</reference>
<keyword evidence="13" id="KW-0539">Nucleus</keyword>
<feature type="coiled-coil region" evidence="16">
    <location>
        <begin position="1400"/>
        <end position="1427"/>
    </location>
</feature>
<gene>
    <name evidence="20" type="ORF">DVH24_001772</name>
</gene>
<keyword evidence="16" id="KW-0175">Coiled coil</keyword>
<organism evidence="20 21">
    <name type="scientific">Malus domestica</name>
    <name type="common">Apple</name>
    <name type="synonym">Pyrus malus</name>
    <dbReference type="NCBI Taxonomy" id="3750"/>
    <lineage>
        <taxon>Eukaryota</taxon>
        <taxon>Viridiplantae</taxon>
        <taxon>Streptophyta</taxon>
        <taxon>Embryophyta</taxon>
        <taxon>Tracheophyta</taxon>
        <taxon>Spermatophyta</taxon>
        <taxon>Magnoliopsida</taxon>
        <taxon>eudicotyledons</taxon>
        <taxon>Gunneridae</taxon>
        <taxon>Pentapetalae</taxon>
        <taxon>rosids</taxon>
        <taxon>fabids</taxon>
        <taxon>Rosales</taxon>
        <taxon>Rosaceae</taxon>
        <taxon>Amygdaloideae</taxon>
        <taxon>Maleae</taxon>
        <taxon>Malus</taxon>
    </lineage>
</organism>
<feature type="region of interest" description="Disordered" evidence="17">
    <location>
        <begin position="358"/>
        <end position="379"/>
    </location>
</feature>
<dbReference type="STRING" id="3750.A0A498I7U9"/>
<evidence type="ECO:0000256" key="11">
    <source>
        <dbReference type="ARBA" id="ARBA00023163"/>
    </source>
</evidence>
<feature type="compositionally biased region" description="Basic and acidic residues" evidence="17">
    <location>
        <begin position="364"/>
        <end position="379"/>
    </location>
</feature>
<evidence type="ECO:0008006" key="22">
    <source>
        <dbReference type="Google" id="ProtNLM"/>
    </source>
</evidence>
<keyword evidence="21" id="KW-1185">Reference proteome</keyword>
<evidence type="ECO:0000256" key="9">
    <source>
        <dbReference type="ARBA" id="ARBA00023015"/>
    </source>
</evidence>
<dbReference type="Proteomes" id="UP000290289">
    <property type="component" value="Chromosome 13"/>
</dbReference>
<dbReference type="PROSITE" id="PS51295">
    <property type="entry name" value="CRM"/>
    <property type="match status" value="3"/>
</dbReference>
<feature type="region of interest" description="Disordered" evidence="17">
    <location>
        <begin position="202"/>
        <end position="225"/>
    </location>
</feature>
<evidence type="ECO:0000256" key="5">
    <source>
        <dbReference type="ARBA" id="ARBA00022664"/>
    </source>
</evidence>
<evidence type="ECO:0000256" key="2">
    <source>
        <dbReference type="ARBA" id="ARBA00004229"/>
    </source>
</evidence>
<evidence type="ECO:0000256" key="1">
    <source>
        <dbReference type="ARBA" id="ARBA00004123"/>
    </source>
</evidence>
<protein>
    <recommendedName>
        <fullName evidence="22">CRM domain-containing protein</fullName>
    </recommendedName>
</protein>
<evidence type="ECO:0000256" key="4">
    <source>
        <dbReference type="ARBA" id="ARBA00022640"/>
    </source>
</evidence>
<keyword evidence="5" id="KW-0507">mRNA processing</keyword>
<feature type="domain" description="BHLH" evidence="18">
    <location>
        <begin position="1354"/>
        <end position="1403"/>
    </location>
</feature>
<dbReference type="InterPro" id="IPR045239">
    <property type="entry name" value="bHLH95_bHLH"/>
</dbReference>
<feature type="compositionally biased region" description="Basic and acidic residues" evidence="17">
    <location>
        <begin position="202"/>
        <end position="217"/>
    </location>
</feature>
<keyword evidence="3" id="KW-0150">Chloroplast</keyword>
<keyword evidence="7 15" id="KW-0694">RNA-binding</keyword>
<evidence type="ECO:0000313" key="20">
    <source>
        <dbReference type="EMBL" id="RXH78254.1"/>
    </source>
</evidence>
<dbReference type="GO" id="GO:0003729">
    <property type="term" value="F:mRNA binding"/>
    <property type="evidence" value="ECO:0007669"/>
    <property type="project" value="InterPro"/>
</dbReference>
<keyword evidence="6" id="KW-0677">Repeat</keyword>
<dbReference type="GO" id="GO:0003677">
    <property type="term" value="F:DNA binding"/>
    <property type="evidence" value="ECO:0007669"/>
    <property type="project" value="UniProtKB-KW"/>
</dbReference>
<evidence type="ECO:0000313" key="21">
    <source>
        <dbReference type="Proteomes" id="UP000290289"/>
    </source>
</evidence>
<evidence type="ECO:0000256" key="10">
    <source>
        <dbReference type="ARBA" id="ARBA00023125"/>
    </source>
</evidence>